<keyword evidence="10" id="KW-1185">Reference proteome</keyword>
<dbReference type="InterPro" id="IPR013426">
    <property type="entry name" value="EpsH-like"/>
</dbReference>
<feature type="transmembrane region" description="Helical" evidence="8">
    <location>
        <begin position="304"/>
        <end position="322"/>
    </location>
</feature>
<dbReference type="AlphaFoldDB" id="A0A2K8KKB0"/>
<dbReference type="NCBIfam" id="TIGR02602">
    <property type="entry name" value="8TM_EpsH"/>
    <property type="match status" value="1"/>
</dbReference>
<gene>
    <name evidence="9" type="primary">epsH</name>
    <name evidence="9" type="ORF">REIFOR_00251</name>
</gene>
<dbReference type="Pfam" id="PF09721">
    <property type="entry name" value="Exosortase_EpsH"/>
    <property type="match status" value="1"/>
</dbReference>
<evidence type="ECO:0000313" key="10">
    <source>
        <dbReference type="Proteomes" id="UP000229757"/>
    </source>
</evidence>
<dbReference type="InterPro" id="IPR026392">
    <property type="entry name" value="Exo/Archaeosortase_dom"/>
</dbReference>
<dbReference type="KEGG" id="rfo:REIFOR_00251"/>
<dbReference type="GO" id="GO:0008233">
    <property type="term" value="F:peptidase activity"/>
    <property type="evidence" value="ECO:0007669"/>
    <property type="project" value="UniProtKB-KW"/>
</dbReference>
<keyword evidence="7 8" id="KW-0472">Membrane</keyword>
<evidence type="ECO:0000256" key="7">
    <source>
        <dbReference type="ARBA" id="ARBA00023136"/>
    </source>
</evidence>
<dbReference type="InterPro" id="IPR019127">
    <property type="entry name" value="Exosortase"/>
</dbReference>
<accession>A0A2K8KKB0</accession>
<evidence type="ECO:0000256" key="4">
    <source>
        <dbReference type="ARBA" id="ARBA00022692"/>
    </source>
</evidence>
<proteinExistence type="predicted"/>
<feature type="transmembrane region" description="Helical" evidence="8">
    <location>
        <begin position="55"/>
        <end position="72"/>
    </location>
</feature>
<keyword evidence="5" id="KW-0378">Hydrolase</keyword>
<evidence type="ECO:0000256" key="8">
    <source>
        <dbReference type="SAM" id="Phobius"/>
    </source>
</evidence>
<feature type="transmembrane region" description="Helical" evidence="8">
    <location>
        <begin position="185"/>
        <end position="207"/>
    </location>
</feature>
<evidence type="ECO:0000256" key="5">
    <source>
        <dbReference type="ARBA" id="ARBA00022801"/>
    </source>
</evidence>
<evidence type="ECO:0000256" key="6">
    <source>
        <dbReference type="ARBA" id="ARBA00022989"/>
    </source>
</evidence>
<feature type="transmembrane region" description="Helical" evidence="8">
    <location>
        <begin position="12"/>
        <end position="35"/>
    </location>
</feature>
<evidence type="ECO:0000313" key="9">
    <source>
        <dbReference type="EMBL" id="ATX75428.1"/>
    </source>
</evidence>
<comment type="subcellular location">
    <subcellularLocation>
        <location evidence="1">Cell membrane</location>
        <topology evidence="1">Multi-pass membrane protein</topology>
    </subcellularLocation>
</comment>
<dbReference type="Proteomes" id="UP000229757">
    <property type="component" value="Chromosome"/>
</dbReference>
<reference evidence="9 10" key="1">
    <citation type="journal article" date="2017" name="Environ. Microbiol.">
        <title>Genomic and physiological analyses of 'Reinekea forsetii' reveal a versatile opportunistic lifestyle during spring algae blooms.</title>
        <authorList>
            <person name="Avci B."/>
            <person name="Hahnke R.L."/>
            <person name="Chafee M."/>
            <person name="Fischer T."/>
            <person name="Gruber-Vodicka H."/>
            <person name="Tegetmeyer H.E."/>
            <person name="Harder J."/>
            <person name="Fuchs B.M."/>
            <person name="Amann R.I."/>
            <person name="Teeling H."/>
        </authorList>
    </citation>
    <scope>NUCLEOTIDE SEQUENCE [LARGE SCALE GENOMIC DNA]</scope>
    <source>
        <strain evidence="9 10">Hel1_31_D35</strain>
    </source>
</reference>
<keyword evidence="4 8" id="KW-0812">Transmembrane</keyword>
<feature type="transmembrane region" description="Helical" evidence="8">
    <location>
        <begin position="259"/>
        <end position="276"/>
    </location>
</feature>
<feature type="transmembrane region" description="Helical" evidence="8">
    <location>
        <begin position="132"/>
        <end position="152"/>
    </location>
</feature>
<dbReference type="GO" id="GO:0005886">
    <property type="term" value="C:plasma membrane"/>
    <property type="evidence" value="ECO:0007669"/>
    <property type="project" value="UniProtKB-SubCell"/>
</dbReference>
<feature type="transmembrane region" description="Helical" evidence="8">
    <location>
        <begin position="219"/>
        <end position="247"/>
    </location>
</feature>
<keyword evidence="2" id="KW-1003">Cell membrane</keyword>
<protein>
    <submittedName>
        <fullName evidence="9">Transmembrane exosortase</fullName>
    </submittedName>
</protein>
<evidence type="ECO:0000256" key="1">
    <source>
        <dbReference type="ARBA" id="ARBA00004651"/>
    </source>
</evidence>
<evidence type="ECO:0000256" key="2">
    <source>
        <dbReference type="ARBA" id="ARBA00022475"/>
    </source>
</evidence>
<sequence length="502" mass="56193">MRFRFAPPAGVSVRVGHWLPLLPLLLVSALLLWLLRDTLIPLHQRWTAWDGAYSHGYLLVLVCTLMIVRDLLPKLHASSAHWRYVPLVLVPSWLWSVGYATQLGVLQQIALPALLVCLVLPVIGLRRLPSLLLPFALLYLAIPLWELLLPVLRSLTREVAAVGLRLLEVPAYIDGFNVSLPHGTVVIAGSCAGLSYLLMGLVLASLNSYHRRHSLKHRIISLALMALLALVSNWLRVFALILIAYYSQMKNPLVYDHGSFGWWIFAAVFWLYLWLIQHLPEHPAEVALTPVSPSLRATLRDSPILLSTAALALALPLWLLALSEPRSDAHLNAVLPSDWLAVSAAHANDQYQPEYTGFDQPYYWQTQWSDRTWLIGQLVYFQQYQGKELITARNRIVPSDTGAMNRTALRLPQGEQSGLGVLIILGQPDRLVVYGHQIGKRLALKPWAGKWAQFGEVLAGRPNVALWYATTVCRHQKCSAELAALKSHPEMVLGWVTATALY</sequence>
<organism evidence="9 10">
    <name type="scientific">Reinekea forsetii</name>
    <dbReference type="NCBI Taxonomy" id="1336806"/>
    <lineage>
        <taxon>Bacteria</taxon>
        <taxon>Pseudomonadati</taxon>
        <taxon>Pseudomonadota</taxon>
        <taxon>Gammaproteobacteria</taxon>
        <taxon>Oceanospirillales</taxon>
        <taxon>Saccharospirillaceae</taxon>
        <taxon>Reinekea</taxon>
    </lineage>
</organism>
<dbReference type="GO" id="GO:0006508">
    <property type="term" value="P:proteolysis"/>
    <property type="evidence" value="ECO:0007669"/>
    <property type="project" value="UniProtKB-KW"/>
</dbReference>
<dbReference type="RefSeq" id="WP_100255833.1">
    <property type="nucleotide sequence ID" value="NZ_CP011797.1"/>
</dbReference>
<keyword evidence="3" id="KW-0645">Protease</keyword>
<dbReference type="OrthoDB" id="9797363at2"/>
<feature type="transmembrane region" description="Helical" evidence="8">
    <location>
        <begin position="106"/>
        <end position="125"/>
    </location>
</feature>
<dbReference type="EMBL" id="CP011797">
    <property type="protein sequence ID" value="ATX75428.1"/>
    <property type="molecule type" value="Genomic_DNA"/>
</dbReference>
<dbReference type="NCBIfam" id="TIGR04178">
    <property type="entry name" value="exo_archaeo"/>
    <property type="match status" value="1"/>
</dbReference>
<name>A0A2K8KKB0_9GAMM</name>
<evidence type="ECO:0000256" key="3">
    <source>
        <dbReference type="ARBA" id="ARBA00022670"/>
    </source>
</evidence>
<keyword evidence="6 8" id="KW-1133">Transmembrane helix</keyword>